<dbReference type="InterPro" id="IPR036890">
    <property type="entry name" value="HATPase_C_sf"/>
</dbReference>
<dbReference type="InterPro" id="IPR050640">
    <property type="entry name" value="Bact_2-comp_sensor_kinase"/>
</dbReference>
<dbReference type="GO" id="GO:0000155">
    <property type="term" value="F:phosphorelay sensor kinase activity"/>
    <property type="evidence" value="ECO:0007669"/>
    <property type="project" value="InterPro"/>
</dbReference>
<feature type="transmembrane region" description="Helical" evidence="1">
    <location>
        <begin position="75"/>
        <end position="93"/>
    </location>
</feature>
<organism evidence="3 4">
    <name type="scientific">Chitinophaga dinghuensis</name>
    <dbReference type="NCBI Taxonomy" id="1539050"/>
    <lineage>
        <taxon>Bacteria</taxon>
        <taxon>Pseudomonadati</taxon>
        <taxon>Bacteroidota</taxon>
        <taxon>Chitinophagia</taxon>
        <taxon>Chitinophagales</taxon>
        <taxon>Chitinophagaceae</taxon>
        <taxon>Chitinophaga</taxon>
    </lineage>
</organism>
<comment type="caution">
    <text evidence="3">The sequence shown here is derived from an EMBL/GenBank/DDBJ whole genome shotgun (WGS) entry which is preliminary data.</text>
</comment>
<keyword evidence="3" id="KW-0808">Transferase</keyword>
<evidence type="ECO:0000256" key="1">
    <source>
        <dbReference type="SAM" id="Phobius"/>
    </source>
</evidence>
<dbReference type="Proteomes" id="UP000249819">
    <property type="component" value="Unassembled WGS sequence"/>
</dbReference>
<keyword evidence="1" id="KW-0812">Transmembrane</keyword>
<dbReference type="PANTHER" id="PTHR34220:SF7">
    <property type="entry name" value="SENSOR HISTIDINE KINASE YPDA"/>
    <property type="match status" value="1"/>
</dbReference>
<evidence type="ECO:0000259" key="2">
    <source>
        <dbReference type="Pfam" id="PF06580"/>
    </source>
</evidence>
<gene>
    <name evidence="3" type="ORF">CLV59_101916</name>
</gene>
<evidence type="ECO:0000313" key="3">
    <source>
        <dbReference type="EMBL" id="RAJ88149.1"/>
    </source>
</evidence>
<dbReference type="EMBL" id="QLMA01000001">
    <property type="protein sequence ID" value="RAJ88149.1"/>
    <property type="molecule type" value="Genomic_DNA"/>
</dbReference>
<dbReference type="PANTHER" id="PTHR34220">
    <property type="entry name" value="SENSOR HISTIDINE KINASE YPDA"/>
    <property type="match status" value="1"/>
</dbReference>
<keyword evidence="3" id="KW-0418">Kinase</keyword>
<dbReference type="RefSeq" id="WP_111590797.1">
    <property type="nucleotide sequence ID" value="NZ_QLMA01000001.1"/>
</dbReference>
<evidence type="ECO:0000313" key="4">
    <source>
        <dbReference type="Proteomes" id="UP000249819"/>
    </source>
</evidence>
<keyword evidence="1" id="KW-1133">Transmembrane helix</keyword>
<keyword evidence="4" id="KW-1185">Reference proteome</keyword>
<dbReference type="AlphaFoldDB" id="A0A327WD29"/>
<dbReference type="Pfam" id="PF06580">
    <property type="entry name" value="His_kinase"/>
    <property type="match status" value="1"/>
</dbReference>
<feature type="transmembrane region" description="Helical" evidence="1">
    <location>
        <begin position="45"/>
        <end position="63"/>
    </location>
</feature>
<sequence>MIRLKSSVVLAHLTGWLLLISLPLLFIGGQTDSNRALAILFSPEFFVFVITYSALFYFHTNFLFPQLFFKKQYPLYFLSIILLLLMVNLMQPFDHLFMRFPHPLPMHPPGGRPMPPGFPPGQVRMRFHPDYISLFLFILTVALSVAIETTHRWRQTEKRALYAETRKTQAELSFLKAQINPHFLFNTLNNIYSLAITHNEFAAPSIMKLSNMLRYVTEENKNYVLLQGEIGCLTDYIDLQRLRLSKQTKVQFTINGDPGVKCIAPLVLLPFVENAFKFGVSNHDPSEIQIQLDIAADQVHFQCTNRVFRSLQQENRTGIGIANTKQRLEHLYPERYQLSTENLNGNFVVSLILQGLYGDKIHSDR</sequence>
<dbReference type="GO" id="GO:0016020">
    <property type="term" value="C:membrane"/>
    <property type="evidence" value="ECO:0007669"/>
    <property type="project" value="InterPro"/>
</dbReference>
<dbReference type="SUPFAM" id="SSF55874">
    <property type="entry name" value="ATPase domain of HSP90 chaperone/DNA topoisomerase II/histidine kinase"/>
    <property type="match status" value="1"/>
</dbReference>
<protein>
    <submittedName>
        <fullName evidence="3">Sensor histidine kinase YesM</fullName>
    </submittedName>
</protein>
<dbReference type="InterPro" id="IPR010559">
    <property type="entry name" value="Sig_transdc_His_kin_internal"/>
</dbReference>
<dbReference type="OrthoDB" id="9792992at2"/>
<name>A0A327WD29_9BACT</name>
<reference evidence="3 4" key="1">
    <citation type="submission" date="2018-06" db="EMBL/GenBank/DDBJ databases">
        <title>Genomic Encyclopedia of Archaeal and Bacterial Type Strains, Phase II (KMG-II): from individual species to whole genera.</title>
        <authorList>
            <person name="Goeker M."/>
        </authorList>
    </citation>
    <scope>NUCLEOTIDE SEQUENCE [LARGE SCALE GENOMIC DNA]</scope>
    <source>
        <strain evidence="3 4">DSM 29821</strain>
    </source>
</reference>
<feature type="transmembrane region" description="Helical" evidence="1">
    <location>
        <begin position="131"/>
        <end position="149"/>
    </location>
</feature>
<dbReference type="Gene3D" id="3.30.565.10">
    <property type="entry name" value="Histidine kinase-like ATPase, C-terminal domain"/>
    <property type="match status" value="1"/>
</dbReference>
<accession>A0A327WD29</accession>
<proteinExistence type="predicted"/>
<keyword evidence="1" id="KW-0472">Membrane</keyword>
<feature type="domain" description="Signal transduction histidine kinase internal region" evidence="2">
    <location>
        <begin position="170"/>
        <end position="246"/>
    </location>
</feature>